<dbReference type="EMBL" id="JBBPBM010000039">
    <property type="protein sequence ID" value="KAK8526379.1"/>
    <property type="molecule type" value="Genomic_DNA"/>
</dbReference>
<evidence type="ECO:0000313" key="3">
    <source>
        <dbReference type="Proteomes" id="UP001472677"/>
    </source>
</evidence>
<organism evidence="2 3">
    <name type="scientific">Hibiscus sabdariffa</name>
    <name type="common">roselle</name>
    <dbReference type="NCBI Taxonomy" id="183260"/>
    <lineage>
        <taxon>Eukaryota</taxon>
        <taxon>Viridiplantae</taxon>
        <taxon>Streptophyta</taxon>
        <taxon>Embryophyta</taxon>
        <taxon>Tracheophyta</taxon>
        <taxon>Spermatophyta</taxon>
        <taxon>Magnoliopsida</taxon>
        <taxon>eudicotyledons</taxon>
        <taxon>Gunneridae</taxon>
        <taxon>Pentapetalae</taxon>
        <taxon>rosids</taxon>
        <taxon>malvids</taxon>
        <taxon>Malvales</taxon>
        <taxon>Malvaceae</taxon>
        <taxon>Malvoideae</taxon>
        <taxon>Hibiscus</taxon>
    </lineage>
</organism>
<sequence length="301" mass="34937">MLGPIRSHLLHDVDASRVQHVSNLLDIHGRWDIEKLSSLFNTFAIHHLLSICCPDPSDFPDKPFWCMNDKNTFDVKSAYTSLASGNWDSVSQCWKQIWSLRVPQRLRFFLWLSHKGKLMTNMERYRRSLCHHSYCPYCHNVVKPVLHALRDCRNAQEIWKCLLPLRLHDSFFSCDTQAWLQMIVANHELHPTWGLSWQLLFASTLGQIWNNRNDLVFSEAHSNIDQILQRSVIWARYYFECATCSANAFSRIDHIAMAMIRIGLGLLKYRWCCLVKYGTGSVDTIQLVYSTMGGSNASLKI</sequence>
<evidence type="ECO:0000259" key="1">
    <source>
        <dbReference type="Pfam" id="PF13966"/>
    </source>
</evidence>
<dbReference type="Pfam" id="PF13966">
    <property type="entry name" value="zf-RVT"/>
    <property type="match status" value="1"/>
</dbReference>
<protein>
    <recommendedName>
        <fullName evidence="1">Reverse transcriptase zinc-binding domain-containing protein</fullName>
    </recommendedName>
</protein>
<name>A0ABR2D1Z5_9ROSI</name>
<keyword evidence="3" id="KW-1185">Reference proteome</keyword>
<proteinExistence type="predicted"/>
<accession>A0ABR2D1Z5</accession>
<comment type="caution">
    <text evidence="2">The sequence shown here is derived from an EMBL/GenBank/DDBJ whole genome shotgun (WGS) entry which is preliminary data.</text>
</comment>
<evidence type="ECO:0000313" key="2">
    <source>
        <dbReference type="EMBL" id="KAK8526379.1"/>
    </source>
</evidence>
<dbReference type="Proteomes" id="UP001472677">
    <property type="component" value="Unassembled WGS sequence"/>
</dbReference>
<gene>
    <name evidence="2" type="ORF">V6N12_020851</name>
</gene>
<reference evidence="2 3" key="1">
    <citation type="journal article" date="2024" name="G3 (Bethesda)">
        <title>Genome assembly of Hibiscus sabdariffa L. provides insights into metabolisms of medicinal natural products.</title>
        <authorList>
            <person name="Kim T."/>
        </authorList>
    </citation>
    <scope>NUCLEOTIDE SEQUENCE [LARGE SCALE GENOMIC DNA]</scope>
    <source>
        <strain evidence="2">TK-2024</strain>
        <tissue evidence="2">Old leaves</tissue>
    </source>
</reference>
<dbReference type="InterPro" id="IPR026960">
    <property type="entry name" value="RVT-Znf"/>
</dbReference>
<feature type="domain" description="Reverse transcriptase zinc-binding" evidence="1">
    <location>
        <begin position="73"/>
        <end position="159"/>
    </location>
</feature>